<dbReference type="Proteomes" id="UP000320390">
    <property type="component" value="Chromosome"/>
</dbReference>
<evidence type="ECO:0000313" key="3">
    <source>
        <dbReference type="Proteomes" id="UP000320390"/>
    </source>
</evidence>
<keyword evidence="1" id="KW-0812">Transmembrane</keyword>
<reference evidence="2 3" key="1">
    <citation type="submission" date="2019-02" db="EMBL/GenBank/DDBJ databases">
        <title>Deep-cultivation of Planctomycetes and their phenomic and genomic characterization uncovers novel biology.</title>
        <authorList>
            <person name="Wiegand S."/>
            <person name="Jogler M."/>
            <person name="Boedeker C."/>
            <person name="Pinto D."/>
            <person name="Vollmers J."/>
            <person name="Rivas-Marin E."/>
            <person name="Kohn T."/>
            <person name="Peeters S.H."/>
            <person name="Heuer A."/>
            <person name="Rast P."/>
            <person name="Oberbeckmann S."/>
            <person name="Bunk B."/>
            <person name="Jeske O."/>
            <person name="Meyerdierks A."/>
            <person name="Storesund J.E."/>
            <person name="Kallscheuer N."/>
            <person name="Luecker S."/>
            <person name="Lage O.M."/>
            <person name="Pohl T."/>
            <person name="Merkel B.J."/>
            <person name="Hornburger P."/>
            <person name="Mueller R.-W."/>
            <person name="Bruemmer F."/>
            <person name="Labrenz M."/>
            <person name="Spormann A.M."/>
            <person name="Op den Camp H."/>
            <person name="Overmann J."/>
            <person name="Amann R."/>
            <person name="Jetten M.S.M."/>
            <person name="Mascher T."/>
            <person name="Medema M.H."/>
            <person name="Devos D.P."/>
            <person name="Kaster A.-K."/>
            <person name="Ovreas L."/>
            <person name="Rohde M."/>
            <person name="Galperin M.Y."/>
            <person name="Jogler C."/>
        </authorList>
    </citation>
    <scope>NUCLEOTIDE SEQUENCE [LARGE SCALE GENOMIC DNA]</scope>
    <source>
        <strain evidence="2 3">Poly30</strain>
    </source>
</reference>
<name>A0A518EZ69_9BACT</name>
<protein>
    <submittedName>
        <fullName evidence="2">Uncharacterized protein</fullName>
    </submittedName>
</protein>
<sequence length="52" mass="5551">MFSSIHAATLGSESWYLTTTVLMACSASAIVGALKMERSSSAMSFFITILET</sequence>
<feature type="transmembrane region" description="Helical" evidence="1">
    <location>
        <begin position="15"/>
        <end position="34"/>
    </location>
</feature>
<evidence type="ECO:0000313" key="2">
    <source>
        <dbReference type="EMBL" id="QDV09374.1"/>
    </source>
</evidence>
<keyword evidence="1" id="KW-0472">Membrane</keyword>
<keyword evidence="3" id="KW-1185">Reference proteome</keyword>
<proteinExistence type="predicted"/>
<organism evidence="2 3">
    <name type="scientific">Saltatorellus ferox</name>
    <dbReference type="NCBI Taxonomy" id="2528018"/>
    <lineage>
        <taxon>Bacteria</taxon>
        <taxon>Pseudomonadati</taxon>
        <taxon>Planctomycetota</taxon>
        <taxon>Planctomycetia</taxon>
        <taxon>Planctomycetia incertae sedis</taxon>
        <taxon>Saltatorellus</taxon>
    </lineage>
</organism>
<dbReference type="EMBL" id="CP036434">
    <property type="protein sequence ID" value="QDV09374.1"/>
    <property type="molecule type" value="Genomic_DNA"/>
</dbReference>
<accession>A0A518EZ69</accession>
<keyword evidence="1" id="KW-1133">Transmembrane helix</keyword>
<gene>
    <name evidence="2" type="ORF">Poly30_49320</name>
</gene>
<dbReference type="AlphaFoldDB" id="A0A518EZ69"/>
<evidence type="ECO:0000256" key="1">
    <source>
        <dbReference type="SAM" id="Phobius"/>
    </source>
</evidence>